<accession>A0A060ZBQ6</accession>
<keyword evidence="10" id="KW-1185">Reference proteome</keyword>
<feature type="transmembrane region" description="Helical" evidence="7">
    <location>
        <begin position="154"/>
        <end position="170"/>
    </location>
</feature>
<dbReference type="InterPro" id="IPR002293">
    <property type="entry name" value="AA/rel_permease1"/>
</dbReference>
<feature type="transmembrane region" description="Helical" evidence="7">
    <location>
        <begin position="418"/>
        <end position="442"/>
    </location>
</feature>
<feature type="transmembrane region" description="Helical" evidence="7">
    <location>
        <begin position="311"/>
        <end position="336"/>
    </location>
</feature>
<feature type="transmembrane region" description="Helical" evidence="7">
    <location>
        <begin position="118"/>
        <end position="142"/>
    </location>
</feature>
<dbReference type="PIRSF" id="PIRSF006060">
    <property type="entry name" value="AA_transporter"/>
    <property type="match status" value="1"/>
</dbReference>
<feature type="transmembrane region" description="Helical" evidence="7">
    <location>
        <begin position="448"/>
        <end position="466"/>
    </location>
</feature>
<dbReference type="PANTHER" id="PTHR45649">
    <property type="entry name" value="AMINO-ACID PERMEASE BAT1"/>
    <property type="match status" value="1"/>
</dbReference>
<evidence type="ECO:0000256" key="3">
    <source>
        <dbReference type="ARBA" id="ARBA00022692"/>
    </source>
</evidence>
<evidence type="ECO:0000256" key="1">
    <source>
        <dbReference type="ARBA" id="ARBA00004141"/>
    </source>
</evidence>
<evidence type="ECO:0000313" key="10">
    <source>
        <dbReference type="Proteomes" id="UP000756710"/>
    </source>
</evidence>
<dbReference type="AlphaFoldDB" id="A0A060ZBQ6"/>
<feature type="transmembrane region" description="Helical" evidence="7">
    <location>
        <begin position="34"/>
        <end position="58"/>
    </location>
</feature>
<reference evidence="8" key="1">
    <citation type="submission" date="2014-05" db="EMBL/GenBank/DDBJ databases">
        <authorList>
            <person name="Horn Fabian"/>
        </authorList>
    </citation>
    <scope>NUCLEOTIDE SEQUENCE</scope>
</reference>
<dbReference type="EMBL" id="LK022848">
    <property type="protein sequence ID" value="CDR01633.1"/>
    <property type="molecule type" value="Genomic_DNA"/>
</dbReference>
<feature type="transmembrane region" description="Helical" evidence="7">
    <location>
        <begin position="182"/>
        <end position="201"/>
    </location>
</feature>
<dbReference type="GO" id="GO:0022857">
    <property type="term" value="F:transmembrane transporter activity"/>
    <property type="evidence" value="ECO:0007669"/>
    <property type="project" value="InterPro"/>
</dbReference>
<evidence type="ECO:0000256" key="2">
    <source>
        <dbReference type="ARBA" id="ARBA00022448"/>
    </source>
</evidence>
<evidence type="ECO:0000256" key="6">
    <source>
        <dbReference type="SAM" id="MobiDB-lite"/>
    </source>
</evidence>
<gene>
    <name evidence="9" type="ORF">J2Z30_004400</name>
    <name evidence="8" type="ORF">SIRAN424</name>
</gene>
<sequence>MSDHAEWPSPLSASSTADREDLHRLGYKQELRRVLGLFSSFSVQFSMIAVGSALFLTLPLGLHLFGPAMFWSWVVGGGFQLVLGLAVAQLVSAYPLAGGVYQIIGRLTRRHGPAWLSGWLLLIAHIVSLPALAVGMAPYIAGWFNVTLHGTRDVLVWTIGLIALVTLINLTSVKISSFINNLAVVAEVVGFTLVIVALLVVRHPAQPLDFLTNSAGTAQGGWVGPFLLAALVPGYVISSFDSSGNASEETLDAARTAPKGLMLANMTAYVIGTLGLALVLLAVETLPAVMHSSKPMKLIISNSVGTGVANIFVALVMAALVGAMVMLQLTAARILFAQARDGQLPFAGWFRKLNKEAIPANATVVSGVLAIGFAAWSPLLNILTAMTALAWTLGYTAAAATGLWALHTKLLPHCPWNYGAWSIPIFWIATVWGAVLCVILVWPDVLHIGVGIAGVIVTGLIVYRLIPAARRGRVTHEDAPEERHPGGAASTAESS</sequence>
<dbReference type="EMBL" id="JAGGLR010000011">
    <property type="protein sequence ID" value="MBP2063379.1"/>
    <property type="molecule type" value="Genomic_DNA"/>
</dbReference>
<keyword evidence="4 7" id="KW-1133">Transmembrane helix</keyword>
<feature type="region of interest" description="Disordered" evidence="6">
    <location>
        <begin position="475"/>
        <end position="495"/>
    </location>
</feature>
<feature type="transmembrane region" description="Helical" evidence="7">
    <location>
        <begin position="357"/>
        <end position="376"/>
    </location>
</feature>
<dbReference type="RefSeq" id="WP_063790834.1">
    <property type="nucleotide sequence ID" value="NZ_BAABDR010000078.1"/>
</dbReference>
<dbReference type="GO" id="GO:0016020">
    <property type="term" value="C:membrane"/>
    <property type="evidence" value="ECO:0007669"/>
    <property type="project" value="UniProtKB-SubCell"/>
</dbReference>
<proteinExistence type="predicted"/>
<protein>
    <submittedName>
        <fullName evidence="8">Amino acid permease-associated region</fullName>
    </submittedName>
    <submittedName>
        <fullName evidence="9">Amino acid transporter</fullName>
    </submittedName>
</protein>
<evidence type="ECO:0000256" key="4">
    <source>
        <dbReference type="ARBA" id="ARBA00022989"/>
    </source>
</evidence>
<dbReference type="Pfam" id="PF13520">
    <property type="entry name" value="AA_permease_2"/>
    <property type="match status" value="1"/>
</dbReference>
<evidence type="ECO:0000313" key="8">
    <source>
        <dbReference type="EMBL" id="CDR01633.1"/>
    </source>
</evidence>
<organism evidence="8">
    <name type="scientific">Streptomyces iranensis</name>
    <dbReference type="NCBI Taxonomy" id="576784"/>
    <lineage>
        <taxon>Bacteria</taxon>
        <taxon>Bacillati</taxon>
        <taxon>Actinomycetota</taxon>
        <taxon>Actinomycetes</taxon>
        <taxon>Kitasatosporales</taxon>
        <taxon>Streptomycetaceae</taxon>
        <taxon>Streptomyces</taxon>
        <taxon>Streptomyces violaceusniger group</taxon>
    </lineage>
</organism>
<feature type="transmembrane region" description="Helical" evidence="7">
    <location>
        <begin position="261"/>
        <end position="283"/>
    </location>
</feature>
<feature type="transmembrane region" description="Helical" evidence="7">
    <location>
        <begin position="382"/>
        <end position="406"/>
    </location>
</feature>
<evidence type="ECO:0000256" key="7">
    <source>
        <dbReference type="SAM" id="Phobius"/>
    </source>
</evidence>
<evidence type="ECO:0000313" key="9">
    <source>
        <dbReference type="EMBL" id="MBP2063379.1"/>
    </source>
</evidence>
<reference evidence="9 10" key="2">
    <citation type="submission" date="2021-03" db="EMBL/GenBank/DDBJ databases">
        <title>Genomic Encyclopedia of Type Strains, Phase IV (KMG-IV): sequencing the most valuable type-strain genomes for metagenomic binning, comparative biology and taxonomic classification.</title>
        <authorList>
            <person name="Goeker M."/>
        </authorList>
    </citation>
    <scope>NUCLEOTIDE SEQUENCE [LARGE SCALE GENOMIC DNA]</scope>
    <source>
        <strain evidence="9 10">DSM 41954</strain>
    </source>
</reference>
<name>A0A060ZBQ6_9ACTN</name>
<dbReference type="PANTHER" id="PTHR45649:SF26">
    <property type="entry name" value="OS04G0435100 PROTEIN"/>
    <property type="match status" value="1"/>
</dbReference>
<keyword evidence="3 7" id="KW-0812">Transmembrane</keyword>
<dbReference type="HOGENOM" id="CLU_004495_0_4_11"/>
<feature type="transmembrane region" description="Helical" evidence="7">
    <location>
        <begin position="70"/>
        <end position="97"/>
    </location>
</feature>
<keyword evidence="5 7" id="KW-0472">Membrane</keyword>
<dbReference type="Proteomes" id="UP000756710">
    <property type="component" value="Unassembled WGS sequence"/>
</dbReference>
<evidence type="ECO:0000256" key="5">
    <source>
        <dbReference type="ARBA" id="ARBA00023136"/>
    </source>
</evidence>
<dbReference type="Gene3D" id="1.20.1740.10">
    <property type="entry name" value="Amino acid/polyamine transporter I"/>
    <property type="match status" value="1"/>
</dbReference>
<keyword evidence="2" id="KW-0813">Transport</keyword>
<comment type="subcellular location">
    <subcellularLocation>
        <location evidence="1">Membrane</location>
        <topology evidence="1">Multi-pass membrane protein</topology>
    </subcellularLocation>
</comment>
<feature type="compositionally biased region" description="Basic and acidic residues" evidence="6">
    <location>
        <begin position="475"/>
        <end position="485"/>
    </location>
</feature>
<feature type="transmembrane region" description="Helical" evidence="7">
    <location>
        <begin position="221"/>
        <end position="240"/>
    </location>
</feature>